<keyword evidence="4" id="KW-0436">Ligase</keyword>
<comment type="catalytic activity">
    <reaction evidence="6">
        <text>(E)-4-coumarate + ATP + CoA = (E)-4-coumaroyl-CoA + AMP + diphosphate</text>
        <dbReference type="Rhea" id="RHEA:19641"/>
        <dbReference type="ChEBI" id="CHEBI:12876"/>
        <dbReference type="ChEBI" id="CHEBI:30616"/>
        <dbReference type="ChEBI" id="CHEBI:33019"/>
        <dbReference type="ChEBI" id="CHEBI:57287"/>
        <dbReference type="ChEBI" id="CHEBI:85008"/>
        <dbReference type="ChEBI" id="CHEBI:456215"/>
        <dbReference type="EC" id="6.2.1.12"/>
    </reaction>
    <physiologicalReaction direction="left-to-right" evidence="6">
        <dbReference type="Rhea" id="RHEA:19642"/>
    </physiologicalReaction>
</comment>
<keyword evidence="5" id="KW-0587">Phenylpropanoid metabolism</keyword>
<feature type="domain" description="AMP-dependent synthetase/ligase" evidence="7">
    <location>
        <begin position="62"/>
        <end position="126"/>
    </location>
</feature>
<feature type="domain" description="AMP-dependent synthetase/ligase" evidence="7">
    <location>
        <begin position="242"/>
        <end position="370"/>
    </location>
</feature>
<comment type="similarity">
    <text evidence="2">Belongs to the ATP-dependent AMP-binding enzyme family.</text>
</comment>
<proteinExistence type="inferred from homology"/>
<dbReference type="EMBL" id="PNBA02000737">
    <property type="protein sequence ID" value="KAG6383084.1"/>
    <property type="molecule type" value="Genomic_DNA"/>
</dbReference>
<dbReference type="GO" id="GO:0016207">
    <property type="term" value="F:4-coumarate-CoA ligase activity"/>
    <property type="evidence" value="ECO:0007669"/>
    <property type="project" value="UniProtKB-EC"/>
</dbReference>
<evidence type="ECO:0000256" key="1">
    <source>
        <dbReference type="ARBA" id="ARBA00004930"/>
    </source>
</evidence>
<evidence type="ECO:0000256" key="2">
    <source>
        <dbReference type="ARBA" id="ARBA00006432"/>
    </source>
</evidence>
<protein>
    <recommendedName>
        <fullName evidence="3">4-coumarate--CoA ligase</fullName>
        <ecNumber evidence="3">6.2.1.12</ecNumber>
    </recommendedName>
</protein>
<evidence type="ECO:0000256" key="5">
    <source>
        <dbReference type="ARBA" id="ARBA00023051"/>
    </source>
</evidence>
<dbReference type="AlphaFoldDB" id="A0A8X8YVI0"/>
<dbReference type="PANTHER" id="PTHR24096">
    <property type="entry name" value="LONG-CHAIN-FATTY-ACID--COA LIGASE"/>
    <property type="match status" value="1"/>
</dbReference>
<comment type="caution">
    <text evidence="8">The sequence shown here is derived from an EMBL/GenBank/DDBJ whole genome shotgun (WGS) entry which is preliminary data.</text>
</comment>
<keyword evidence="9" id="KW-1185">Reference proteome</keyword>
<dbReference type="Pfam" id="PF00501">
    <property type="entry name" value="AMP-binding"/>
    <property type="match status" value="3"/>
</dbReference>
<gene>
    <name evidence="8" type="ORF">SASPL_157169</name>
</gene>
<dbReference type="GO" id="GO:0006744">
    <property type="term" value="P:ubiquinone biosynthetic process"/>
    <property type="evidence" value="ECO:0007669"/>
    <property type="project" value="TreeGrafter"/>
</dbReference>
<evidence type="ECO:0000256" key="6">
    <source>
        <dbReference type="ARBA" id="ARBA00034252"/>
    </source>
</evidence>
<evidence type="ECO:0000313" key="9">
    <source>
        <dbReference type="Proteomes" id="UP000298416"/>
    </source>
</evidence>
<dbReference type="InterPro" id="IPR042099">
    <property type="entry name" value="ANL_N_sf"/>
</dbReference>
<accession>A0A8X8YVI0</accession>
<dbReference type="GO" id="GO:0009698">
    <property type="term" value="P:phenylpropanoid metabolic process"/>
    <property type="evidence" value="ECO:0007669"/>
    <property type="project" value="UniProtKB-KW"/>
</dbReference>
<dbReference type="GO" id="GO:0005777">
    <property type="term" value="C:peroxisome"/>
    <property type="evidence" value="ECO:0007669"/>
    <property type="project" value="TreeGrafter"/>
</dbReference>
<dbReference type="Gene3D" id="3.40.50.12780">
    <property type="entry name" value="N-terminal domain of ligase-like"/>
    <property type="match status" value="2"/>
</dbReference>
<sequence length="439" mass="47348">MAALSKAHVELSDGINETRKLTESHPSWYSPQTGIYSSKYPSINLPSEPLLDVVSFIFSHKHNGLHALVDSASGLSVPYSKLLPLVKSMAAGLHHLGVKQGDVILILLPNSVCFPIVFLGALSLAFAAIGKVDELVNALGGCHVVGVPEALDVNSLSSDDSVFHNLISSDPAMAPRPRIVQQDTAAILYSSGTTGRSKGVMLSHGNFIAMIELFVRFEASLYDYPSSENVYLAVVPMFHVSIEKYGVTHLHSVPPILVALTKKAKKGCASSFRSLKQVCCGAAPLSEKSITELVESLPYVDFIQGYGMTESTAVATRGYNTIGAHRYSSAGLLSPNVEAKVVDWVKGAHLPPGSVGELWLRSPGNMKGYLNNIEATMVALDKDGWLHTGDIVYFDQEGYLYVIDRLKEVIKYKGFQIAPADLEAVLMTHHEILDAAVTG</sequence>
<dbReference type="SUPFAM" id="SSF56801">
    <property type="entry name" value="Acetyl-CoA synthetase-like"/>
    <property type="match status" value="1"/>
</dbReference>
<feature type="domain" description="AMP-dependent synthetase/ligase" evidence="7">
    <location>
        <begin position="146"/>
        <end position="240"/>
    </location>
</feature>
<dbReference type="EC" id="6.2.1.12" evidence="3"/>
<dbReference type="InterPro" id="IPR000873">
    <property type="entry name" value="AMP-dep_synth/lig_dom"/>
</dbReference>
<dbReference type="Proteomes" id="UP000298416">
    <property type="component" value="Unassembled WGS sequence"/>
</dbReference>
<dbReference type="InterPro" id="IPR045851">
    <property type="entry name" value="AMP-bd_C_sf"/>
</dbReference>
<evidence type="ECO:0000256" key="4">
    <source>
        <dbReference type="ARBA" id="ARBA00022598"/>
    </source>
</evidence>
<dbReference type="Gene3D" id="3.30.300.30">
    <property type="match status" value="1"/>
</dbReference>
<reference evidence="8" key="1">
    <citation type="submission" date="2018-01" db="EMBL/GenBank/DDBJ databases">
        <authorList>
            <person name="Mao J.F."/>
        </authorList>
    </citation>
    <scope>NUCLEOTIDE SEQUENCE</scope>
    <source>
        <strain evidence="8">Huo1</strain>
        <tissue evidence="8">Leaf</tissue>
    </source>
</reference>
<evidence type="ECO:0000259" key="7">
    <source>
        <dbReference type="Pfam" id="PF00501"/>
    </source>
</evidence>
<dbReference type="PROSITE" id="PS00455">
    <property type="entry name" value="AMP_BINDING"/>
    <property type="match status" value="1"/>
</dbReference>
<dbReference type="InterPro" id="IPR020845">
    <property type="entry name" value="AMP-binding_CS"/>
</dbReference>
<name>A0A8X8YVI0_SALSN</name>
<organism evidence="8">
    <name type="scientific">Salvia splendens</name>
    <name type="common">Scarlet sage</name>
    <dbReference type="NCBI Taxonomy" id="180675"/>
    <lineage>
        <taxon>Eukaryota</taxon>
        <taxon>Viridiplantae</taxon>
        <taxon>Streptophyta</taxon>
        <taxon>Embryophyta</taxon>
        <taxon>Tracheophyta</taxon>
        <taxon>Spermatophyta</taxon>
        <taxon>Magnoliopsida</taxon>
        <taxon>eudicotyledons</taxon>
        <taxon>Gunneridae</taxon>
        <taxon>Pentapetalae</taxon>
        <taxon>asterids</taxon>
        <taxon>lamiids</taxon>
        <taxon>Lamiales</taxon>
        <taxon>Lamiaceae</taxon>
        <taxon>Nepetoideae</taxon>
        <taxon>Mentheae</taxon>
        <taxon>Salviinae</taxon>
        <taxon>Salvia</taxon>
        <taxon>Salvia subgen. Calosphace</taxon>
        <taxon>core Calosphace</taxon>
    </lineage>
</organism>
<evidence type="ECO:0000313" key="8">
    <source>
        <dbReference type="EMBL" id="KAG6383084.1"/>
    </source>
</evidence>
<reference evidence="8" key="2">
    <citation type="submission" date="2020-08" db="EMBL/GenBank/DDBJ databases">
        <title>Plant Genome Project.</title>
        <authorList>
            <person name="Zhang R.-G."/>
        </authorList>
    </citation>
    <scope>NUCLEOTIDE SEQUENCE</scope>
    <source>
        <strain evidence="8">Huo1</strain>
        <tissue evidence="8">Leaf</tissue>
    </source>
</reference>
<dbReference type="PANTHER" id="PTHR24096:SF149">
    <property type="entry name" value="AMP-BINDING DOMAIN-CONTAINING PROTEIN-RELATED"/>
    <property type="match status" value="1"/>
</dbReference>
<evidence type="ECO:0000256" key="3">
    <source>
        <dbReference type="ARBA" id="ARBA00012959"/>
    </source>
</evidence>
<comment type="pathway">
    <text evidence="1">Phytoalexin biosynthesis; 3,4',5-trihydroxystilbene biosynthesis; 3,4',5-trihydroxystilbene from trans-4-coumarate: step 1/2.</text>
</comment>